<dbReference type="GO" id="GO:0016787">
    <property type="term" value="F:hydrolase activity"/>
    <property type="evidence" value="ECO:0007669"/>
    <property type="project" value="UniProtKB-KW"/>
</dbReference>
<sequence>MANGIRHEQSVPDTPQQSGIAERLNRTHIGKVRTVIIDAGLKTNFWAEAIGTANCLRIL</sequence>
<dbReference type="GO" id="GO:0003887">
    <property type="term" value="F:DNA-directed DNA polymerase activity"/>
    <property type="evidence" value="ECO:0007669"/>
    <property type="project" value="UniProtKB-KW"/>
</dbReference>
<accession>A0A085MT43</accession>
<dbReference type="GO" id="GO:0004519">
    <property type="term" value="F:endonuclease activity"/>
    <property type="evidence" value="ECO:0007669"/>
    <property type="project" value="UniProtKB-KW"/>
</dbReference>
<keyword evidence="8" id="KW-0808">Transferase</keyword>
<evidence type="ECO:0000256" key="8">
    <source>
        <dbReference type="ARBA" id="ARBA00022932"/>
    </source>
</evidence>
<protein>
    <recommendedName>
        <fullName evidence="12">Integrase catalytic domain-containing protein</fullName>
    </recommendedName>
</protein>
<dbReference type="GO" id="GO:0003964">
    <property type="term" value="F:RNA-directed DNA polymerase activity"/>
    <property type="evidence" value="ECO:0007669"/>
    <property type="project" value="UniProtKB-KW"/>
</dbReference>
<keyword evidence="1" id="KW-0540">Nuclease</keyword>
<dbReference type="AlphaFoldDB" id="A0A085MT43"/>
<name>A0A085MT43_9BILA</name>
<evidence type="ECO:0000256" key="4">
    <source>
        <dbReference type="ARBA" id="ARBA00022801"/>
    </source>
</evidence>
<dbReference type="Proteomes" id="UP000030758">
    <property type="component" value="Unassembled WGS sequence"/>
</dbReference>
<keyword evidence="3" id="KW-0255">Endonuclease</keyword>
<evidence type="ECO:0000256" key="3">
    <source>
        <dbReference type="ARBA" id="ARBA00022759"/>
    </source>
</evidence>
<keyword evidence="6" id="KW-0229">DNA integration</keyword>
<keyword evidence="8" id="KW-0239">DNA-directed DNA polymerase</keyword>
<dbReference type="GO" id="GO:0003676">
    <property type="term" value="F:nucleic acid binding"/>
    <property type="evidence" value="ECO:0007669"/>
    <property type="project" value="InterPro"/>
</dbReference>
<keyword evidence="8" id="KW-0548">Nucleotidyltransferase</keyword>
<evidence type="ECO:0000256" key="2">
    <source>
        <dbReference type="ARBA" id="ARBA00022723"/>
    </source>
</evidence>
<evidence type="ECO:0000256" key="10">
    <source>
        <dbReference type="SAM" id="MobiDB-lite"/>
    </source>
</evidence>
<dbReference type="EMBL" id="KL367671">
    <property type="protein sequence ID" value="KFD60389.1"/>
    <property type="molecule type" value="Genomic_DNA"/>
</dbReference>
<dbReference type="PANTHER" id="PTHR42648:SF11">
    <property type="entry name" value="TRANSPOSON TY4-P GAG-POL POLYPROTEIN"/>
    <property type="match status" value="1"/>
</dbReference>
<feature type="compositionally biased region" description="Basic and acidic residues" evidence="10">
    <location>
        <begin position="1"/>
        <end position="10"/>
    </location>
</feature>
<dbReference type="InterPro" id="IPR039537">
    <property type="entry name" value="Retrotran_Ty1/copia-like"/>
</dbReference>
<evidence type="ECO:0000256" key="7">
    <source>
        <dbReference type="ARBA" id="ARBA00022918"/>
    </source>
</evidence>
<dbReference type="GO" id="GO:0006310">
    <property type="term" value="P:DNA recombination"/>
    <property type="evidence" value="ECO:0007669"/>
    <property type="project" value="UniProtKB-KW"/>
</dbReference>
<dbReference type="InterPro" id="IPR036397">
    <property type="entry name" value="RNaseH_sf"/>
</dbReference>
<dbReference type="GO" id="GO:0015074">
    <property type="term" value="P:DNA integration"/>
    <property type="evidence" value="ECO:0007669"/>
    <property type="project" value="UniProtKB-KW"/>
</dbReference>
<evidence type="ECO:0000256" key="6">
    <source>
        <dbReference type="ARBA" id="ARBA00022908"/>
    </source>
</evidence>
<dbReference type="SUPFAM" id="SSF53098">
    <property type="entry name" value="Ribonuclease H-like"/>
    <property type="match status" value="1"/>
</dbReference>
<dbReference type="GO" id="GO:0046872">
    <property type="term" value="F:metal ion binding"/>
    <property type="evidence" value="ECO:0007669"/>
    <property type="project" value="UniProtKB-KW"/>
</dbReference>
<keyword evidence="2" id="KW-0479">Metal-binding</keyword>
<gene>
    <name evidence="11" type="ORF">M514_27435</name>
</gene>
<keyword evidence="7" id="KW-0695">RNA-directed DNA polymerase</keyword>
<keyword evidence="9" id="KW-0233">DNA recombination</keyword>
<evidence type="ECO:0000256" key="1">
    <source>
        <dbReference type="ARBA" id="ARBA00022722"/>
    </source>
</evidence>
<evidence type="ECO:0008006" key="12">
    <source>
        <dbReference type="Google" id="ProtNLM"/>
    </source>
</evidence>
<dbReference type="Gene3D" id="3.30.420.10">
    <property type="entry name" value="Ribonuclease H-like superfamily/Ribonuclease H"/>
    <property type="match status" value="1"/>
</dbReference>
<evidence type="ECO:0000256" key="5">
    <source>
        <dbReference type="ARBA" id="ARBA00022842"/>
    </source>
</evidence>
<dbReference type="PANTHER" id="PTHR42648">
    <property type="entry name" value="TRANSPOSASE, PUTATIVE-RELATED"/>
    <property type="match status" value="1"/>
</dbReference>
<organism evidence="11">
    <name type="scientific">Trichuris suis</name>
    <name type="common">pig whipworm</name>
    <dbReference type="NCBI Taxonomy" id="68888"/>
    <lineage>
        <taxon>Eukaryota</taxon>
        <taxon>Metazoa</taxon>
        <taxon>Ecdysozoa</taxon>
        <taxon>Nematoda</taxon>
        <taxon>Enoplea</taxon>
        <taxon>Dorylaimia</taxon>
        <taxon>Trichinellida</taxon>
        <taxon>Trichuridae</taxon>
        <taxon>Trichuris</taxon>
    </lineage>
</organism>
<dbReference type="InterPro" id="IPR012337">
    <property type="entry name" value="RNaseH-like_sf"/>
</dbReference>
<feature type="region of interest" description="Disordered" evidence="10">
    <location>
        <begin position="1"/>
        <end position="23"/>
    </location>
</feature>
<reference evidence="11" key="1">
    <citation type="journal article" date="2014" name="Nat. Genet.">
        <title>Genome and transcriptome of the porcine whipworm Trichuris suis.</title>
        <authorList>
            <person name="Jex A.R."/>
            <person name="Nejsum P."/>
            <person name="Schwarz E.M."/>
            <person name="Hu L."/>
            <person name="Young N.D."/>
            <person name="Hall R.S."/>
            <person name="Korhonen P.K."/>
            <person name="Liao S."/>
            <person name="Thamsborg S."/>
            <person name="Xia J."/>
            <person name="Xu P."/>
            <person name="Wang S."/>
            <person name="Scheerlinck J.P."/>
            <person name="Hofmann A."/>
            <person name="Sternberg P.W."/>
            <person name="Wang J."/>
            <person name="Gasser R.B."/>
        </authorList>
    </citation>
    <scope>NUCLEOTIDE SEQUENCE [LARGE SCALE GENOMIC DNA]</scope>
    <source>
        <strain evidence="11">DCEP-RM93F</strain>
    </source>
</reference>
<proteinExistence type="predicted"/>
<keyword evidence="5" id="KW-0460">Magnesium</keyword>
<keyword evidence="4" id="KW-0378">Hydrolase</keyword>
<evidence type="ECO:0000256" key="9">
    <source>
        <dbReference type="ARBA" id="ARBA00023172"/>
    </source>
</evidence>
<evidence type="ECO:0000313" key="11">
    <source>
        <dbReference type="EMBL" id="KFD60389.1"/>
    </source>
</evidence>